<organism evidence="1">
    <name type="scientific">Arundo donax</name>
    <name type="common">Giant reed</name>
    <name type="synonym">Donax arundinaceus</name>
    <dbReference type="NCBI Taxonomy" id="35708"/>
    <lineage>
        <taxon>Eukaryota</taxon>
        <taxon>Viridiplantae</taxon>
        <taxon>Streptophyta</taxon>
        <taxon>Embryophyta</taxon>
        <taxon>Tracheophyta</taxon>
        <taxon>Spermatophyta</taxon>
        <taxon>Magnoliopsida</taxon>
        <taxon>Liliopsida</taxon>
        <taxon>Poales</taxon>
        <taxon>Poaceae</taxon>
        <taxon>PACMAD clade</taxon>
        <taxon>Arundinoideae</taxon>
        <taxon>Arundineae</taxon>
        <taxon>Arundo</taxon>
    </lineage>
</organism>
<evidence type="ECO:0000313" key="1">
    <source>
        <dbReference type="EMBL" id="JAD98851.1"/>
    </source>
</evidence>
<proteinExistence type="predicted"/>
<reference evidence="1" key="2">
    <citation type="journal article" date="2015" name="Data Brief">
        <title>Shoot transcriptome of the giant reed, Arundo donax.</title>
        <authorList>
            <person name="Barrero R.A."/>
            <person name="Guerrero F.D."/>
            <person name="Moolhuijzen P."/>
            <person name="Goolsby J.A."/>
            <person name="Tidwell J."/>
            <person name="Bellgard S.E."/>
            <person name="Bellgard M.I."/>
        </authorList>
    </citation>
    <scope>NUCLEOTIDE SEQUENCE</scope>
    <source>
        <tissue evidence="1">Shoot tissue taken approximately 20 cm above the soil surface</tissue>
    </source>
</reference>
<reference evidence="1" key="1">
    <citation type="submission" date="2014-09" db="EMBL/GenBank/DDBJ databases">
        <authorList>
            <person name="Magalhaes I.L.F."/>
            <person name="Oliveira U."/>
            <person name="Santos F.R."/>
            <person name="Vidigal T.H.D.A."/>
            <person name="Brescovit A.D."/>
            <person name="Santos A.J."/>
        </authorList>
    </citation>
    <scope>NUCLEOTIDE SEQUENCE</scope>
    <source>
        <tissue evidence="1">Shoot tissue taken approximately 20 cm above the soil surface</tissue>
    </source>
</reference>
<name>A0A0A9EFJ0_ARUDO</name>
<protein>
    <submittedName>
        <fullName evidence="1">Uncharacterized protein</fullName>
    </submittedName>
</protein>
<accession>A0A0A9EFJ0</accession>
<dbReference type="EMBL" id="GBRH01199044">
    <property type="protein sequence ID" value="JAD98851.1"/>
    <property type="molecule type" value="Transcribed_RNA"/>
</dbReference>
<sequence>MMSCVSTPTPTTPL</sequence>